<dbReference type="PIRSF" id="PIRSF031551">
    <property type="entry name" value="DUF1706"/>
    <property type="match status" value="1"/>
</dbReference>
<dbReference type="PANTHER" id="PTHR40658:SF4">
    <property type="entry name" value="HYPOTHETICAL CYTOSOLIC PROTEIN"/>
    <property type="match status" value="1"/>
</dbReference>
<proteinExistence type="predicted"/>
<dbReference type="AlphaFoldDB" id="A0A3D8PW40"/>
<dbReference type="Pfam" id="PF08020">
    <property type="entry name" value="DUF1706"/>
    <property type="match status" value="1"/>
</dbReference>
<comment type="caution">
    <text evidence="1">The sequence shown here is derived from an EMBL/GenBank/DDBJ whole genome shotgun (WGS) entry which is preliminary data.</text>
</comment>
<evidence type="ECO:0000313" key="1">
    <source>
        <dbReference type="EMBL" id="RDW20313.1"/>
    </source>
</evidence>
<dbReference type="RefSeq" id="WP_115772396.1">
    <property type="nucleotide sequence ID" value="NZ_PIOC01000010.1"/>
</dbReference>
<dbReference type="EMBL" id="PIOC01000010">
    <property type="protein sequence ID" value="RDW20313.1"/>
    <property type="molecule type" value="Genomic_DNA"/>
</dbReference>
<evidence type="ECO:0008006" key="3">
    <source>
        <dbReference type="Google" id="ProtNLM"/>
    </source>
</evidence>
<dbReference type="Proteomes" id="UP000257143">
    <property type="component" value="Unassembled WGS sequence"/>
</dbReference>
<dbReference type="PANTHER" id="PTHR40658">
    <property type="match status" value="1"/>
</dbReference>
<keyword evidence="2" id="KW-1185">Reference proteome</keyword>
<organism evidence="1 2">
    <name type="scientific">Oceanobacillus arenosus</name>
    <dbReference type="NCBI Taxonomy" id="1229153"/>
    <lineage>
        <taxon>Bacteria</taxon>
        <taxon>Bacillati</taxon>
        <taxon>Bacillota</taxon>
        <taxon>Bacilli</taxon>
        <taxon>Bacillales</taxon>
        <taxon>Bacillaceae</taxon>
        <taxon>Oceanobacillus</taxon>
    </lineage>
</organism>
<protein>
    <recommendedName>
        <fullName evidence="3">ClbS/DfsB family four-helix bundle protein</fullName>
    </recommendedName>
</protein>
<dbReference type="InterPro" id="IPR012550">
    <property type="entry name" value="DUF1706"/>
</dbReference>
<accession>A0A3D8PW40</accession>
<dbReference type="OrthoDB" id="9786621at2"/>
<name>A0A3D8PW40_9BACI</name>
<dbReference type="InterPro" id="IPR034660">
    <property type="entry name" value="DinB/YfiT-like"/>
</dbReference>
<reference evidence="2" key="1">
    <citation type="submission" date="2017-11" db="EMBL/GenBank/DDBJ databases">
        <authorList>
            <person name="Zhu W."/>
        </authorList>
    </citation>
    <scope>NUCLEOTIDE SEQUENCE [LARGE SCALE GENOMIC DNA]</scope>
    <source>
        <strain evidence="2">CAU 1183</strain>
    </source>
</reference>
<gene>
    <name evidence="1" type="ORF">CWR48_06390</name>
</gene>
<dbReference type="Gene3D" id="1.20.120.450">
    <property type="entry name" value="dinb family like domain"/>
    <property type="match status" value="1"/>
</dbReference>
<evidence type="ECO:0000313" key="2">
    <source>
        <dbReference type="Proteomes" id="UP000257143"/>
    </source>
</evidence>
<sequence>MPRPKTKSELKEVNNEKFTELMALVSSIPANHLESDFSFEDRDRNIRDVLTHLHEWHLMMEKWYIEGMAGEKPIMPAPGYTWRTLPALNNVIWEKYQSINLNDAMRKLNDSHLQMMQLINKHNNDELFTKKYYRWTKTTSLGTYFIANTSSHYEWAMEKIKRFKKEIAKEKIVKI</sequence>